<feature type="domain" description="Peptidase S1" evidence="16">
    <location>
        <begin position="58"/>
        <end position="288"/>
    </location>
</feature>
<dbReference type="GO" id="GO:0004252">
    <property type="term" value="F:serine-type endopeptidase activity"/>
    <property type="evidence" value="ECO:0007669"/>
    <property type="project" value="InterPro"/>
</dbReference>
<dbReference type="GO" id="GO:0007155">
    <property type="term" value="P:cell adhesion"/>
    <property type="evidence" value="ECO:0007669"/>
    <property type="project" value="UniProtKB-KW"/>
</dbReference>
<dbReference type="Proteomes" id="UP000887116">
    <property type="component" value="Unassembled WGS sequence"/>
</dbReference>
<evidence type="ECO:0000256" key="3">
    <source>
        <dbReference type="ARBA" id="ARBA00022536"/>
    </source>
</evidence>
<evidence type="ECO:0000256" key="14">
    <source>
        <dbReference type="ARBA" id="ARBA00066707"/>
    </source>
</evidence>
<dbReference type="SUPFAM" id="SSF50494">
    <property type="entry name" value="Trypsin-like serine proteases"/>
    <property type="match status" value="1"/>
</dbReference>
<dbReference type="GO" id="GO:0042381">
    <property type="term" value="P:hemolymph coagulation"/>
    <property type="evidence" value="ECO:0007669"/>
    <property type="project" value="UniProtKB-KW"/>
</dbReference>
<dbReference type="InterPro" id="IPR050127">
    <property type="entry name" value="Serine_Proteases_S1"/>
</dbReference>
<keyword evidence="11" id="KW-0130">Cell adhesion</keyword>
<evidence type="ECO:0000313" key="17">
    <source>
        <dbReference type="EMBL" id="GFQ80533.1"/>
    </source>
</evidence>
<dbReference type="InterPro" id="IPR043504">
    <property type="entry name" value="Peptidase_S1_PA_chymotrypsin"/>
</dbReference>
<comment type="caution">
    <text evidence="17">The sequence shown here is derived from an EMBL/GenBank/DDBJ whole genome shotgun (WGS) entry which is preliminary data.</text>
</comment>
<evidence type="ECO:0000256" key="2">
    <source>
        <dbReference type="ARBA" id="ARBA00022525"/>
    </source>
</evidence>
<dbReference type="InterPro" id="IPR018114">
    <property type="entry name" value="TRYPSIN_HIS"/>
</dbReference>
<dbReference type="PRINTS" id="PR00722">
    <property type="entry name" value="CHYMOTRYPSIN"/>
</dbReference>
<keyword evidence="4" id="KW-0768">Sushi</keyword>
<keyword evidence="6" id="KW-0732">Signal</keyword>
<keyword evidence="18" id="KW-1185">Reference proteome</keyword>
<dbReference type="EC" id="3.4.21.84" evidence="14"/>
<protein>
    <recommendedName>
        <fullName evidence="14">limulus clotting factor C</fullName>
        <ecNumber evidence="14">3.4.21.84</ecNumber>
    </recommendedName>
</protein>
<evidence type="ECO:0000256" key="4">
    <source>
        <dbReference type="ARBA" id="ARBA00022659"/>
    </source>
</evidence>
<dbReference type="AlphaFoldDB" id="A0A8X6GE43"/>
<organism evidence="17 18">
    <name type="scientific">Trichonephila clavata</name>
    <name type="common">Joro spider</name>
    <name type="synonym">Nephila clavata</name>
    <dbReference type="NCBI Taxonomy" id="2740835"/>
    <lineage>
        <taxon>Eukaryota</taxon>
        <taxon>Metazoa</taxon>
        <taxon>Ecdysozoa</taxon>
        <taxon>Arthropoda</taxon>
        <taxon>Chelicerata</taxon>
        <taxon>Arachnida</taxon>
        <taxon>Araneae</taxon>
        <taxon>Araneomorphae</taxon>
        <taxon>Entelegynae</taxon>
        <taxon>Araneoidea</taxon>
        <taxon>Nephilidae</taxon>
        <taxon>Trichonephila</taxon>
    </lineage>
</organism>
<comment type="catalytic activity">
    <reaction evidence="13">
        <text>Selective cleavage of 103-Arg-|-Ser-104 and 124-Ile-|-Ile-125 bonds in Limulus clotting factor B to form activated factor B. Cleavage of -Pro-Arg-|-Xaa- bonds in synthetic substrates.</text>
        <dbReference type="EC" id="3.4.21.84"/>
    </reaction>
</comment>
<proteinExistence type="predicted"/>
<dbReference type="PROSITE" id="PS50240">
    <property type="entry name" value="TRYPSIN_DOM"/>
    <property type="match status" value="1"/>
</dbReference>
<evidence type="ECO:0000259" key="16">
    <source>
        <dbReference type="PROSITE" id="PS50240"/>
    </source>
</evidence>
<dbReference type="GO" id="GO:0030246">
    <property type="term" value="F:carbohydrate binding"/>
    <property type="evidence" value="ECO:0007669"/>
    <property type="project" value="UniProtKB-KW"/>
</dbReference>
<dbReference type="FunFam" id="2.40.10.10:FF:000120">
    <property type="entry name" value="Putative serine protease"/>
    <property type="match status" value="1"/>
</dbReference>
<keyword evidence="8 15" id="KW-0378">Hydrolase</keyword>
<keyword evidence="3" id="KW-0245">EGF-like domain</keyword>
<name>A0A8X6GE43_TRICU</name>
<comment type="subcellular location">
    <subcellularLocation>
        <location evidence="1">Secreted</location>
    </subcellularLocation>
</comment>
<accession>A0A8X6GE43</accession>
<evidence type="ECO:0000256" key="10">
    <source>
        <dbReference type="ARBA" id="ARBA00022825"/>
    </source>
</evidence>
<evidence type="ECO:0000256" key="6">
    <source>
        <dbReference type="ARBA" id="ARBA00022729"/>
    </source>
</evidence>
<gene>
    <name evidence="17" type="primary">PROC</name>
    <name evidence="17" type="ORF">TNCT_136321</name>
</gene>
<dbReference type="Pfam" id="PF00089">
    <property type="entry name" value="Trypsin"/>
    <property type="match status" value="1"/>
</dbReference>
<evidence type="ECO:0000256" key="15">
    <source>
        <dbReference type="RuleBase" id="RU363034"/>
    </source>
</evidence>
<evidence type="ECO:0000313" key="18">
    <source>
        <dbReference type="Proteomes" id="UP000887116"/>
    </source>
</evidence>
<evidence type="ECO:0000256" key="11">
    <source>
        <dbReference type="ARBA" id="ARBA00022889"/>
    </source>
</evidence>
<sequence length="318" mass="35901">MKEDYKACYIEGDLCEKKYLESATLPNNTLSVDYEPDDLNPLDYQTCGRTSVPVNTRISGGKPVIKDSWPWQVLLLNEDFEPFCGGVVVHERWVLTAAHCNRERLFVRAGEHDLSFVEGTEEQTAVDKIFVHPSYNSYTVDNDLMLLKVATPFTFSRHIQPICLPDETEELPKHTRSIIIGWGKRRNLKGYTPDILHQAEVPLVSAEVCSKVYQNTYISENMFCAGFENGHVDSCRGDSGGPLIHDRKDGTWAIYGVTSFGDGCGKRGKYGVYANVLNHLGWIRNVIKHVELLEGRGMVPRYLTTTEAYEASDEEELV</sequence>
<evidence type="ECO:0000256" key="8">
    <source>
        <dbReference type="ARBA" id="ARBA00022801"/>
    </source>
</evidence>
<evidence type="ECO:0000256" key="9">
    <source>
        <dbReference type="ARBA" id="ARBA00022820"/>
    </source>
</evidence>
<evidence type="ECO:0000256" key="7">
    <source>
        <dbReference type="ARBA" id="ARBA00022734"/>
    </source>
</evidence>
<dbReference type="GO" id="GO:0005615">
    <property type="term" value="C:extracellular space"/>
    <property type="evidence" value="ECO:0007669"/>
    <property type="project" value="TreeGrafter"/>
</dbReference>
<evidence type="ECO:0000256" key="12">
    <source>
        <dbReference type="ARBA" id="ARBA00023157"/>
    </source>
</evidence>
<evidence type="ECO:0000256" key="13">
    <source>
        <dbReference type="ARBA" id="ARBA00052079"/>
    </source>
</evidence>
<dbReference type="InterPro" id="IPR001254">
    <property type="entry name" value="Trypsin_dom"/>
</dbReference>
<keyword evidence="2" id="KW-0964">Secreted</keyword>
<dbReference type="CDD" id="cd00190">
    <property type="entry name" value="Tryp_SPc"/>
    <property type="match status" value="1"/>
</dbReference>
<evidence type="ECO:0000256" key="1">
    <source>
        <dbReference type="ARBA" id="ARBA00004613"/>
    </source>
</evidence>
<dbReference type="OrthoDB" id="10004439at2759"/>
<keyword evidence="7" id="KW-0430">Lectin</keyword>
<keyword evidence="5 15" id="KW-0645">Protease</keyword>
<dbReference type="InterPro" id="IPR001314">
    <property type="entry name" value="Peptidase_S1A"/>
</dbReference>
<dbReference type="GO" id="GO:0006508">
    <property type="term" value="P:proteolysis"/>
    <property type="evidence" value="ECO:0007669"/>
    <property type="project" value="UniProtKB-KW"/>
</dbReference>
<dbReference type="PANTHER" id="PTHR24264">
    <property type="entry name" value="TRYPSIN-RELATED"/>
    <property type="match status" value="1"/>
</dbReference>
<dbReference type="Gene3D" id="2.40.10.10">
    <property type="entry name" value="Trypsin-like serine proteases"/>
    <property type="match status" value="1"/>
</dbReference>
<dbReference type="PROSITE" id="PS00134">
    <property type="entry name" value="TRYPSIN_HIS"/>
    <property type="match status" value="1"/>
</dbReference>
<evidence type="ECO:0000256" key="5">
    <source>
        <dbReference type="ARBA" id="ARBA00022670"/>
    </source>
</evidence>
<keyword evidence="10 15" id="KW-0720">Serine protease</keyword>
<reference evidence="17" key="1">
    <citation type="submission" date="2020-07" db="EMBL/GenBank/DDBJ databases">
        <title>Multicomponent nature underlies the extraordinary mechanical properties of spider dragline silk.</title>
        <authorList>
            <person name="Kono N."/>
            <person name="Nakamura H."/>
            <person name="Mori M."/>
            <person name="Yoshida Y."/>
            <person name="Ohtoshi R."/>
            <person name="Malay A.D."/>
            <person name="Moran D.A.P."/>
            <person name="Tomita M."/>
            <person name="Numata K."/>
            <person name="Arakawa K."/>
        </authorList>
    </citation>
    <scope>NUCLEOTIDE SEQUENCE</scope>
</reference>
<dbReference type="InterPro" id="IPR033116">
    <property type="entry name" value="TRYPSIN_SER"/>
</dbReference>
<dbReference type="PANTHER" id="PTHR24264:SF65">
    <property type="entry name" value="SRCR DOMAIN-CONTAINING PROTEIN"/>
    <property type="match status" value="1"/>
</dbReference>
<dbReference type="PROSITE" id="PS00135">
    <property type="entry name" value="TRYPSIN_SER"/>
    <property type="match status" value="1"/>
</dbReference>
<keyword evidence="9" id="KW-0353">Hemolymph clotting</keyword>
<dbReference type="InterPro" id="IPR009003">
    <property type="entry name" value="Peptidase_S1_PA"/>
</dbReference>
<dbReference type="SMART" id="SM00020">
    <property type="entry name" value="Tryp_SPc"/>
    <property type="match status" value="1"/>
</dbReference>
<keyword evidence="12" id="KW-1015">Disulfide bond</keyword>
<dbReference type="EMBL" id="BMAO01032205">
    <property type="protein sequence ID" value="GFQ80533.1"/>
    <property type="molecule type" value="Genomic_DNA"/>
</dbReference>